<proteinExistence type="predicted"/>
<reference evidence="1 2" key="1">
    <citation type="submission" date="2013-07" db="EMBL/GenBank/DDBJ databases">
        <title>Isolation of a new Chlamydia species from the feral Sacred Ibis (Threskiornis aethiopicus): Chlamydia ibidis.</title>
        <authorList>
            <person name="Vorimore F."/>
            <person name="Hsia R.-C."/>
            <person name="Huot-Creasy H."/>
            <person name="Bastian S."/>
            <person name="Deruyter L."/>
            <person name="Passet A."/>
            <person name="Sachse K."/>
            <person name="Bavoil P."/>
            <person name="Myers G."/>
            <person name="Laroucau K."/>
        </authorList>
    </citation>
    <scope>NUCLEOTIDE SEQUENCE [LARGE SCALE GENOMIC DNA]</scope>
    <source>
        <strain evidence="1 2">10-1398/6</strain>
    </source>
</reference>
<name>A0ABN0N0G5_9CHLA</name>
<comment type="caution">
    <text evidence="1">The sequence shown here is derived from an EMBL/GenBank/DDBJ whole genome shotgun (WGS) entry which is preliminary data.</text>
</comment>
<evidence type="ECO:0000313" key="2">
    <source>
        <dbReference type="Proteomes" id="UP000016064"/>
    </source>
</evidence>
<accession>A0ABN0N0G5</accession>
<evidence type="ECO:0000313" key="1">
    <source>
        <dbReference type="EMBL" id="EQM63082.1"/>
    </source>
</evidence>
<sequence>MMLQTQANHISQPLLSLGMILFKRFYSTNSQSLTNFDY</sequence>
<protein>
    <recommendedName>
        <fullName evidence="3">Nef attachable domain protein</fullName>
    </recommendedName>
</protein>
<evidence type="ECO:0008006" key="3">
    <source>
        <dbReference type="Google" id="ProtNLM"/>
    </source>
</evidence>
<gene>
    <name evidence="1" type="ORF">H359_0030</name>
</gene>
<organism evidence="1 2">
    <name type="scientific">Chlamydia ibidis 10-1398/6</name>
    <dbReference type="NCBI Taxonomy" id="1046581"/>
    <lineage>
        <taxon>Bacteria</taxon>
        <taxon>Pseudomonadati</taxon>
        <taxon>Chlamydiota</taxon>
        <taxon>Chlamydiia</taxon>
        <taxon>Chlamydiales</taxon>
        <taxon>Chlamydiaceae</taxon>
        <taxon>Chlamydia/Chlamydophila group</taxon>
        <taxon>Chlamydia</taxon>
    </lineage>
</organism>
<dbReference type="Proteomes" id="UP000016064">
    <property type="component" value="Unassembled WGS sequence"/>
</dbReference>
<dbReference type="EMBL" id="APJW01000001">
    <property type="protein sequence ID" value="EQM63082.1"/>
    <property type="molecule type" value="Genomic_DNA"/>
</dbReference>
<keyword evidence="2" id="KW-1185">Reference proteome</keyword>